<accession>Q22R94</accession>
<dbReference type="AlphaFoldDB" id="Q22R94"/>
<dbReference type="STRING" id="312017.Q22R94"/>
<name>Q22R94_TETTS</name>
<dbReference type="NCBIfam" id="TIGR02251">
    <property type="entry name" value="HIF-SF_euk"/>
    <property type="match status" value="1"/>
</dbReference>
<feature type="compositionally biased region" description="Polar residues" evidence="1">
    <location>
        <begin position="8"/>
        <end position="21"/>
    </location>
</feature>
<gene>
    <name evidence="3" type="ORF">TTHERM_00023870</name>
</gene>
<protein>
    <submittedName>
        <fullName evidence="3">NLI interacting factor-like phosphatase</fullName>
    </submittedName>
</protein>
<dbReference type="Pfam" id="PF03031">
    <property type="entry name" value="NIF"/>
    <property type="match status" value="1"/>
</dbReference>
<feature type="domain" description="FCP1 homology" evidence="2">
    <location>
        <begin position="1099"/>
        <end position="1242"/>
    </location>
</feature>
<dbReference type="PANTHER" id="PTHR12210">
    <property type="entry name" value="DULLARD PROTEIN PHOSPHATASE"/>
    <property type="match status" value="1"/>
</dbReference>
<dbReference type="Gene3D" id="3.40.50.1000">
    <property type="entry name" value="HAD superfamily/HAD-like"/>
    <property type="match status" value="1"/>
</dbReference>
<dbReference type="KEGG" id="tet:TTHERM_00023870"/>
<dbReference type="HOGENOM" id="CLU_260561_0_0_1"/>
<feature type="compositionally biased region" description="Polar residues" evidence="1">
    <location>
        <begin position="672"/>
        <end position="688"/>
    </location>
</feature>
<dbReference type="EMBL" id="GG662845">
    <property type="protein sequence ID" value="EAR88228.2"/>
    <property type="molecule type" value="Genomic_DNA"/>
</dbReference>
<dbReference type="InterPro" id="IPR036412">
    <property type="entry name" value="HAD-like_sf"/>
</dbReference>
<dbReference type="InterPro" id="IPR004274">
    <property type="entry name" value="FCP1_dom"/>
</dbReference>
<dbReference type="RefSeq" id="XP_001008473.2">
    <property type="nucleotide sequence ID" value="XM_001008473.2"/>
</dbReference>
<dbReference type="GO" id="GO:0016791">
    <property type="term" value="F:phosphatase activity"/>
    <property type="evidence" value="ECO:0007669"/>
    <property type="project" value="InterPro"/>
</dbReference>
<reference evidence="4" key="1">
    <citation type="journal article" date="2006" name="PLoS Biol.">
        <title>Macronuclear genome sequence of the ciliate Tetrahymena thermophila, a model eukaryote.</title>
        <authorList>
            <person name="Eisen J.A."/>
            <person name="Coyne R.S."/>
            <person name="Wu M."/>
            <person name="Wu D."/>
            <person name="Thiagarajan M."/>
            <person name="Wortman J.R."/>
            <person name="Badger J.H."/>
            <person name="Ren Q."/>
            <person name="Amedeo P."/>
            <person name="Jones K.M."/>
            <person name="Tallon L.J."/>
            <person name="Delcher A.L."/>
            <person name="Salzberg S.L."/>
            <person name="Silva J.C."/>
            <person name="Haas B.J."/>
            <person name="Majoros W.H."/>
            <person name="Farzad M."/>
            <person name="Carlton J.M."/>
            <person name="Smith R.K. Jr."/>
            <person name="Garg J."/>
            <person name="Pearlman R.E."/>
            <person name="Karrer K.M."/>
            <person name="Sun L."/>
            <person name="Manning G."/>
            <person name="Elde N.C."/>
            <person name="Turkewitz A.P."/>
            <person name="Asai D.J."/>
            <person name="Wilkes D.E."/>
            <person name="Wang Y."/>
            <person name="Cai H."/>
            <person name="Collins K."/>
            <person name="Stewart B.A."/>
            <person name="Lee S.R."/>
            <person name="Wilamowska K."/>
            <person name="Weinberg Z."/>
            <person name="Ruzzo W.L."/>
            <person name="Wloga D."/>
            <person name="Gaertig J."/>
            <person name="Frankel J."/>
            <person name="Tsao C.-C."/>
            <person name="Gorovsky M.A."/>
            <person name="Keeling P.J."/>
            <person name="Waller R.F."/>
            <person name="Patron N.J."/>
            <person name="Cherry J.M."/>
            <person name="Stover N.A."/>
            <person name="Krieger C.J."/>
            <person name="del Toro C."/>
            <person name="Ryder H.F."/>
            <person name="Williamson S.C."/>
            <person name="Barbeau R.A."/>
            <person name="Hamilton E.P."/>
            <person name="Orias E."/>
        </authorList>
    </citation>
    <scope>NUCLEOTIDE SEQUENCE [LARGE SCALE GENOMIC DNA]</scope>
    <source>
        <strain evidence="4">SB210</strain>
    </source>
</reference>
<proteinExistence type="predicted"/>
<dbReference type="InterPro" id="IPR023214">
    <property type="entry name" value="HAD_sf"/>
</dbReference>
<dbReference type="CDD" id="cd07521">
    <property type="entry name" value="HAD_FCP1-like"/>
    <property type="match status" value="1"/>
</dbReference>
<dbReference type="OrthoDB" id="291630at2759"/>
<keyword evidence="4" id="KW-1185">Reference proteome</keyword>
<organism evidence="3 4">
    <name type="scientific">Tetrahymena thermophila (strain SB210)</name>
    <dbReference type="NCBI Taxonomy" id="312017"/>
    <lineage>
        <taxon>Eukaryota</taxon>
        <taxon>Sar</taxon>
        <taxon>Alveolata</taxon>
        <taxon>Ciliophora</taxon>
        <taxon>Intramacronucleata</taxon>
        <taxon>Oligohymenophorea</taxon>
        <taxon>Hymenostomatida</taxon>
        <taxon>Tetrahymenina</taxon>
        <taxon>Tetrahymenidae</taxon>
        <taxon>Tetrahymena</taxon>
    </lineage>
</organism>
<sequence length="1278" mass="147278">MQIKKRTFSTSGQNQESLPSQHSEYIKISQDQSPTQCQVIHNVIPKNNSLDSNVQSINTNSNSNQVNNLLYKISILSPIKKHPRNRKNIYSKHNEQNYYEEMVSPLGQQHISQFSNQSSIHNLSLDEGSLVQNKNIQNLNFLESDLSNESNNNSQLFSAAKFDILENRQQSQGKKSEMLSRQRKQIVGKFSNQLPSIQASNNSGELSMIQSRKQSAQNNMQTPQKIQKSNQNNGFKNQQNMNVKKIMPLFNQNTNSTSNNSNVLTQDNDISNQKINNQDKNIIQFSVIDHQNQYNPALYGAKARKLIDLTDQSQQISKNNIRQSSQNSKENSLNASFNNQQFLKSNNSSYKQPQITYQAVYGSENDIIEKQEKTSIHTPVKQIHNFQGDGMSYHESLSQTPEVKSSMRNQTKFERAMESQISQTVSVNKNFDEIKQQINVQSQRQPTNNVYNKNQIFKVNSEQQSAQVKILKNKSNNGQTSSNYQKQQIQAAKQTKNPKQISTEGGGAYSENDTYVQKMKGEQSTGTMTSSGITSKKNSLVLVKQNNRIRNNPKVIRINQIQNMNELFPENSQNMAHSQIVIQDGKIIQKELNVINQKQANQASSSIIKRENNQLNNQQAQNQNEQQNLESNYVTFKDIPVANSCDPTLYRISAQSQMTKQNINENQNNTNAKQSQNIVSSDSTQQPQEKMNLIQNQNDLDIKEDQMRNSGGDMNGIGYTKDEIEYTKDGIEIHKIKNLSSCFSNSALSQCSIQTIGQMNRKKINLTMLVAYGEQLSKLNDIFQEFDVSSSTYYLIDNPIFLQNLLQKCHWFLDIINTEKDLEQLPLLFKDEKSRKIIKQSMIFERCVIVFIAQNLLDKDVFNNNYKYLKGIVHYAYQNYINTISIIHHKMANQLTFSKLNIQSQNQSNIYTLKGSKSDQLQNDQTFAVNNSNLMNNQTISTINNTNTVSTCINQDEKIKQISKNAIEFNEDDEDIDPYTKQQFMKLVRRQSTHITTNSSPQRPQQKWIVTLLNQIRQNNEITINSFKNISKNDKEFYTYILNFIKTIDRGNSVNQIYNSMLQYFSLYLIQRYQQMDTPLHFSIPFLSTAPAPYLPEMDKKYNYTLVLDLDETLIHYTEAYNNVKQFVVRPYVQTFLHQISEFYEIVVFTAGMPDYANWVIDNFDTKGFIKHRLYRQHTLQIQNTFIKDLSRIGRDLSKVIIIDNLAENFQFQPDNGIFIRAWTDDPTDTALAELLPLLKEIAVKKSLDVRVALKILKEQIQKNIEEGIEFPHLNLKL</sequence>
<feature type="region of interest" description="Disordered" evidence="1">
    <location>
        <begin position="1"/>
        <end position="21"/>
    </location>
</feature>
<dbReference type="InterPro" id="IPR011948">
    <property type="entry name" value="Dullard_phosphatase"/>
</dbReference>
<evidence type="ECO:0000313" key="4">
    <source>
        <dbReference type="Proteomes" id="UP000009168"/>
    </source>
</evidence>
<dbReference type="SUPFAM" id="SSF56784">
    <property type="entry name" value="HAD-like"/>
    <property type="match status" value="1"/>
</dbReference>
<dbReference type="SMART" id="SM00577">
    <property type="entry name" value="CPDc"/>
    <property type="match status" value="1"/>
</dbReference>
<feature type="region of interest" description="Disordered" evidence="1">
    <location>
        <begin position="474"/>
        <end position="511"/>
    </location>
</feature>
<feature type="region of interest" description="Disordered" evidence="1">
    <location>
        <begin position="669"/>
        <end position="688"/>
    </location>
</feature>
<dbReference type="Proteomes" id="UP000009168">
    <property type="component" value="Unassembled WGS sequence"/>
</dbReference>
<evidence type="ECO:0000259" key="2">
    <source>
        <dbReference type="PROSITE" id="PS50969"/>
    </source>
</evidence>
<evidence type="ECO:0000313" key="3">
    <source>
        <dbReference type="EMBL" id="EAR88228.2"/>
    </source>
</evidence>
<feature type="compositionally biased region" description="Polar residues" evidence="1">
    <location>
        <begin position="474"/>
        <end position="484"/>
    </location>
</feature>
<dbReference type="InParanoid" id="Q22R94"/>
<dbReference type="InterPro" id="IPR050365">
    <property type="entry name" value="TIM50"/>
</dbReference>
<feature type="compositionally biased region" description="Low complexity" evidence="1">
    <location>
        <begin position="485"/>
        <end position="494"/>
    </location>
</feature>
<evidence type="ECO:0000256" key="1">
    <source>
        <dbReference type="SAM" id="MobiDB-lite"/>
    </source>
</evidence>
<dbReference type="PROSITE" id="PS50969">
    <property type="entry name" value="FCP1"/>
    <property type="match status" value="1"/>
</dbReference>
<dbReference type="eggNOG" id="KOG1605">
    <property type="taxonomic scope" value="Eukaryota"/>
</dbReference>
<dbReference type="GeneID" id="7828720"/>
<dbReference type="FunFam" id="3.40.50.1000:FF:000184">
    <property type="entry name" value="Uncharacterized protein"/>
    <property type="match status" value="1"/>
</dbReference>